<protein>
    <submittedName>
        <fullName evidence="2">Collagen type VI alpha 6 chain</fullName>
    </submittedName>
</protein>
<feature type="domain" description="VWFA" evidence="1">
    <location>
        <begin position="1"/>
        <end position="129"/>
    </location>
</feature>
<dbReference type="OrthoDB" id="4473401at2759"/>
<dbReference type="GO" id="GO:0005581">
    <property type="term" value="C:collagen trimer"/>
    <property type="evidence" value="ECO:0007669"/>
    <property type="project" value="UniProtKB-KW"/>
</dbReference>
<dbReference type="EMBL" id="JAHGAV010000004">
    <property type="protein sequence ID" value="KAG6940421.1"/>
    <property type="molecule type" value="Genomic_DNA"/>
</dbReference>
<dbReference type="Gene3D" id="3.40.50.410">
    <property type="entry name" value="von Willebrand factor, type A domain"/>
    <property type="match status" value="1"/>
</dbReference>
<dbReference type="AlphaFoldDB" id="A0A8T1TGN0"/>
<dbReference type="Pfam" id="PF00092">
    <property type="entry name" value="VWA"/>
    <property type="match status" value="1"/>
</dbReference>
<gene>
    <name evidence="2" type="ORF">G0U57_015791</name>
</gene>
<evidence type="ECO:0000313" key="2">
    <source>
        <dbReference type="EMBL" id="KAG6940421.1"/>
    </source>
</evidence>
<dbReference type="SUPFAM" id="SSF53300">
    <property type="entry name" value="vWA-like"/>
    <property type="match status" value="1"/>
</dbReference>
<sequence length="129" mass="14199">MSGAKSEKVKDFLSRVLANFDISSEPVISSTGDRVAMVSHAPPGFKPHPGRSRVKAEFDFVTYSSRQLMKRHIQGPVQQLNGVAALGHAIQWTVDNIFLTAPHARQNKAIIVISAGETSQWDNETLKNM</sequence>
<dbReference type="InterPro" id="IPR036465">
    <property type="entry name" value="vWFA_dom_sf"/>
</dbReference>
<evidence type="ECO:0000259" key="1">
    <source>
        <dbReference type="PROSITE" id="PS50234"/>
    </source>
</evidence>
<name>A0A8T1TGN0_CHESE</name>
<proteinExistence type="predicted"/>
<organism evidence="2 3">
    <name type="scientific">Chelydra serpentina</name>
    <name type="common">Snapping turtle</name>
    <name type="synonym">Testudo serpentina</name>
    <dbReference type="NCBI Taxonomy" id="8475"/>
    <lineage>
        <taxon>Eukaryota</taxon>
        <taxon>Metazoa</taxon>
        <taxon>Chordata</taxon>
        <taxon>Craniata</taxon>
        <taxon>Vertebrata</taxon>
        <taxon>Euteleostomi</taxon>
        <taxon>Archelosauria</taxon>
        <taxon>Testudinata</taxon>
        <taxon>Testudines</taxon>
        <taxon>Cryptodira</taxon>
        <taxon>Durocryptodira</taxon>
        <taxon>Americhelydia</taxon>
        <taxon>Chelydroidea</taxon>
        <taxon>Chelydridae</taxon>
        <taxon>Chelydra</taxon>
    </lineage>
</organism>
<keyword evidence="3" id="KW-1185">Reference proteome</keyword>
<dbReference type="InterPro" id="IPR002035">
    <property type="entry name" value="VWF_A"/>
</dbReference>
<reference evidence="2 3" key="1">
    <citation type="journal article" date="2020" name="G3 (Bethesda)">
        <title>Draft Genome of the Common Snapping Turtle, Chelydra serpentina, a Model for Phenotypic Plasticity in Reptiles.</title>
        <authorList>
            <person name="Das D."/>
            <person name="Singh S.K."/>
            <person name="Bierstedt J."/>
            <person name="Erickson A."/>
            <person name="Galli G.L.J."/>
            <person name="Crossley D.A. 2nd"/>
            <person name="Rhen T."/>
        </authorList>
    </citation>
    <scope>NUCLEOTIDE SEQUENCE [LARGE SCALE GENOMIC DNA]</scope>
    <source>
        <strain evidence="2">KW</strain>
    </source>
</reference>
<accession>A0A8T1TGN0</accession>
<comment type="caution">
    <text evidence="2">The sequence shown here is derived from an EMBL/GenBank/DDBJ whole genome shotgun (WGS) entry which is preliminary data.</text>
</comment>
<evidence type="ECO:0000313" key="3">
    <source>
        <dbReference type="Proteomes" id="UP000765507"/>
    </source>
</evidence>
<dbReference type="Proteomes" id="UP000765507">
    <property type="component" value="Unassembled WGS sequence"/>
</dbReference>
<dbReference type="PROSITE" id="PS50234">
    <property type="entry name" value="VWFA"/>
    <property type="match status" value="1"/>
</dbReference>
<keyword evidence="2" id="KW-0176">Collagen</keyword>